<feature type="region of interest" description="Disordered" evidence="1">
    <location>
        <begin position="550"/>
        <end position="576"/>
    </location>
</feature>
<gene>
    <name evidence="2" type="ORF">SCA03_63920</name>
</gene>
<dbReference type="InterPro" id="IPR036890">
    <property type="entry name" value="HATPase_C_sf"/>
</dbReference>
<dbReference type="Gene3D" id="3.30.565.10">
    <property type="entry name" value="Histidine kinase-like ATPase, C-terminal domain"/>
    <property type="match status" value="1"/>
</dbReference>
<evidence type="ECO:0000313" key="3">
    <source>
        <dbReference type="Proteomes" id="UP000319210"/>
    </source>
</evidence>
<dbReference type="AlphaFoldDB" id="A0A4Y3R887"/>
<dbReference type="Proteomes" id="UP000319210">
    <property type="component" value="Unassembled WGS sequence"/>
</dbReference>
<dbReference type="RefSeq" id="WP_141275796.1">
    <property type="nucleotide sequence ID" value="NZ_BJMM01000066.1"/>
</dbReference>
<evidence type="ECO:0000256" key="1">
    <source>
        <dbReference type="SAM" id="MobiDB-lite"/>
    </source>
</evidence>
<protein>
    <recommendedName>
        <fullName evidence="4">Histidine kinase/HSP90-like ATPase domain-containing protein</fullName>
    </recommendedName>
</protein>
<dbReference type="SUPFAM" id="SSF55874">
    <property type="entry name" value="ATPase domain of HSP90 chaperone/DNA topoisomerase II/histidine kinase"/>
    <property type="match status" value="1"/>
</dbReference>
<feature type="compositionally biased region" description="Low complexity" evidence="1">
    <location>
        <begin position="558"/>
        <end position="576"/>
    </location>
</feature>
<organism evidence="2 3">
    <name type="scientific">Streptomyces cacaoi</name>
    <dbReference type="NCBI Taxonomy" id="1898"/>
    <lineage>
        <taxon>Bacteria</taxon>
        <taxon>Bacillati</taxon>
        <taxon>Actinomycetota</taxon>
        <taxon>Actinomycetes</taxon>
        <taxon>Kitasatosporales</taxon>
        <taxon>Streptomycetaceae</taxon>
        <taxon>Streptomyces</taxon>
    </lineage>
</organism>
<dbReference type="OrthoDB" id="3886987at2"/>
<name>A0A4Y3R887_STRCI</name>
<reference evidence="2 3" key="1">
    <citation type="submission" date="2019-06" db="EMBL/GenBank/DDBJ databases">
        <title>Whole genome shotgun sequence of Streptomyces cacaoi subsp. cacaoi NBRC 12748.</title>
        <authorList>
            <person name="Hosoyama A."/>
            <person name="Uohara A."/>
            <person name="Ohji S."/>
            <person name="Ichikawa N."/>
        </authorList>
    </citation>
    <scope>NUCLEOTIDE SEQUENCE [LARGE SCALE GENOMIC DNA]</scope>
    <source>
        <strain evidence="2 3">NBRC 12748</strain>
    </source>
</reference>
<evidence type="ECO:0008006" key="4">
    <source>
        <dbReference type="Google" id="ProtNLM"/>
    </source>
</evidence>
<sequence>MSALEAEVLASVLADWPDAWRHPTLFALSAQGAPTDAATAADALLTDLMEPATEPADCFGRLVDAGEFAAARALLAQPGTGLSGELAGRIDRAVAAARNRLQPRAHHLETQARALNVSAGEGTWSALLSRSRREAEAELDRLAAHLATAAEERRADVEAYFPELDEERARIARACLESGEYAVAEQVATQPEPETWLDAPATVPRPSWWDYPQHADEEALRWFTGEAPAPPDFGQHLPAPGDTQGRELIDALHEVYAGLTAQSAQRLAAALDALVSDVPVRYRPQQAGDGFSVELCGFTDPRFPWLALPGRLPLHIGAEPPADDRSPQLWLPTSAYRPPELPPGTALLEPRQLFVLVEPDSAGRAPNTQWRRVNLLRQVCARLPFAHVVDVAGVDLGDEADTRAALLWILDLLGFRTSPEVPDMALYYTAAVPQALAAVVRELSRTLGRPGRLTHEHLSGLRTSPEAVRAVRDAVFGLLDDLPARVVLGALLGRAAQLGGARVPAEALLDELDDLAVLVMEECEREGSREPDLRPERIDVDGALERIEAAGLAEPDQDTAPDGPDTGPGAAPAAPATVLPGQGLVALLAGEELTGWTVRELRRLHEDRDRVEEHARLVLLNRTTRQNEHARKGYEFAREQLLERLERTAEPAEREVLRRRIEALRQRIAEHEAIGRRDVEALVQSATFDLVALVREFTESQQHAGRATVEIVDETRGSSLVTATPVLVRLTLDDLVLNAAQAMDAADSPRRTVRITVRHQDTATERFVVADVEDSGPGFGNADRSALDLVRRRNGMPGGEGLRHAQRNLEACRGGLERLPDRSALGGAHLRIRLPQARTEGREPAGAPGQPL</sequence>
<accession>A0A4Y3R887</accession>
<keyword evidence="3" id="KW-1185">Reference proteome</keyword>
<evidence type="ECO:0000313" key="2">
    <source>
        <dbReference type="EMBL" id="GEB53841.1"/>
    </source>
</evidence>
<proteinExistence type="predicted"/>
<comment type="caution">
    <text evidence="2">The sequence shown here is derived from an EMBL/GenBank/DDBJ whole genome shotgun (WGS) entry which is preliminary data.</text>
</comment>
<dbReference type="EMBL" id="BJMM01000066">
    <property type="protein sequence ID" value="GEB53841.1"/>
    <property type="molecule type" value="Genomic_DNA"/>
</dbReference>